<sequence length="434" mass="46433">MFRALSLPYIYPSISVSVCLLDLGWVIANPLRLFAEDFKDLSTGEAADKQPNDVALSLPLTDASPSNRTTDVPLLPPLSFPTAITDVPAVTDPTHAPLLPPFRLSSTPLLPFGRNPRPLLLSPPFLPSARNPRPPPPSPSPPSPSAPHAPLLPLLSLTPPSLLPLLSLGRNPRPPPPSPSPLPAQPTPPSSLSFPSARNPRPSLPLLPTASNPRPPPSRFPSARNRRPPPSPSFPLLPHSQASSLLSRPTLNPSSLLHLPSRPNFSRRMGREVSSPRGPSMSTWARPVSTAPMASLVHVARPCLHGPWPSLSMSHGPGPLCPVARPVSTAPMALSVHVARARLKAPMALFAHVARPVSTAPTALSVHVARPVSTAPMALYVHVARPLSTAPMATPSSFLPVAITPISTRPMEELEVLLRRVDWRGFFAAVLWRR</sequence>
<gene>
    <name evidence="2" type="ORF">C7M84_012578</name>
</gene>
<evidence type="ECO:0000256" key="1">
    <source>
        <dbReference type="SAM" id="MobiDB-lite"/>
    </source>
</evidence>
<comment type="caution">
    <text evidence="2">The sequence shown here is derived from an EMBL/GenBank/DDBJ whole genome shotgun (WGS) entry which is preliminary data.</text>
</comment>
<proteinExistence type="predicted"/>
<feature type="compositionally biased region" description="Low complexity" evidence="1">
    <location>
        <begin position="121"/>
        <end position="131"/>
    </location>
</feature>
<evidence type="ECO:0000313" key="2">
    <source>
        <dbReference type="EMBL" id="ROT69262.1"/>
    </source>
</evidence>
<protein>
    <submittedName>
        <fullName evidence="2">Uncharacterized protein</fullName>
    </submittedName>
</protein>
<dbReference type="AlphaFoldDB" id="A0A3R7Q5P7"/>
<reference evidence="2 3" key="2">
    <citation type="submission" date="2019-01" db="EMBL/GenBank/DDBJ databases">
        <title>The decoding of complex shrimp genome reveals the adaptation for benthos swimmer, frequently molting mechanism and breeding impact on genome.</title>
        <authorList>
            <person name="Sun Y."/>
            <person name="Gao Y."/>
            <person name="Yu Y."/>
        </authorList>
    </citation>
    <scope>NUCLEOTIDE SEQUENCE [LARGE SCALE GENOMIC DNA]</scope>
    <source>
        <tissue evidence="2">Muscle</tissue>
    </source>
</reference>
<organism evidence="2 3">
    <name type="scientific">Penaeus vannamei</name>
    <name type="common">Whiteleg shrimp</name>
    <name type="synonym">Litopenaeus vannamei</name>
    <dbReference type="NCBI Taxonomy" id="6689"/>
    <lineage>
        <taxon>Eukaryota</taxon>
        <taxon>Metazoa</taxon>
        <taxon>Ecdysozoa</taxon>
        <taxon>Arthropoda</taxon>
        <taxon>Crustacea</taxon>
        <taxon>Multicrustacea</taxon>
        <taxon>Malacostraca</taxon>
        <taxon>Eumalacostraca</taxon>
        <taxon>Eucarida</taxon>
        <taxon>Decapoda</taxon>
        <taxon>Dendrobranchiata</taxon>
        <taxon>Penaeoidea</taxon>
        <taxon>Penaeidae</taxon>
        <taxon>Penaeus</taxon>
    </lineage>
</organism>
<feature type="compositionally biased region" description="Polar residues" evidence="1">
    <location>
        <begin position="240"/>
        <end position="255"/>
    </location>
</feature>
<keyword evidence="3" id="KW-1185">Reference proteome</keyword>
<accession>A0A3R7Q5P7</accession>
<feature type="compositionally biased region" description="Low complexity" evidence="1">
    <location>
        <begin position="148"/>
        <end position="171"/>
    </location>
</feature>
<evidence type="ECO:0000313" key="3">
    <source>
        <dbReference type="Proteomes" id="UP000283509"/>
    </source>
</evidence>
<feature type="compositionally biased region" description="Pro residues" evidence="1">
    <location>
        <begin position="172"/>
        <end position="189"/>
    </location>
</feature>
<dbReference type="PRINTS" id="PR01217">
    <property type="entry name" value="PRICHEXTENSN"/>
</dbReference>
<feature type="region of interest" description="Disordered" evidence="1">
    <location>
        <begin position="121"/>
        <end position="285"/>
    </location>
</feature>
<feature type="compositionally biased region" description="Pro residues" evidence="1">
    <location>
        <begin position="132"/>
        <end position="147"/>
    </location>
</feature>
<reference evidence="2 3" key="1">
    <citation type="submission" date="2018-04" db="EMBL/GenBank/DDBJ databases">
        <authorList>
            <person name="Zhang X."/>
            <person name="Yuan J."/>
            <person name="Li F."/>
            <person name="Xiang J."/>
        </authorList>
    </citation>
    <scope>NUCLEOTIDE SEQUENCE [LARGE SCALE GENOMIC DNA]</scope>
    <source>
        <tissue evidence="2">Muscle</tissue>
    </source>
</reference>
<name>A0A3R7Q5P7_PENVA</name>
<dbReference type="Proteomes" id="UP000283509">
    <property type="component" value="Unassembled WGS sequence"/>
</dbReference>
<dbReference type="EMBL" id="QCYY01002593">
    <property type="protein sequence ID" value="ROT69262.1"/>
    <property type="molecule type" value="Genomic_DNA"/>
</dbReference>